<dbReference type="Gene3D" id="4.10.60.10">
    <property type="entry name" value="Zinc finger, CCHC-type"/>
    <property type="match status" value="1"/>
</dbReference>
<dbReference type="Proteomes" id="UP001632037">
    <property type="component" value="Unassembled WGS sequence"/>
</dbReference>
<feature type="domain" description="CCHC-type" evidence="2">
    <location>
        <begin position="270"/>
        <end position="284"/>
    </location>
</feature>
<keyword evidence="1" id="KW-0863">Zinc-finger</keyword>
<evidence type="ECO:0000259" key="2">
    <source>
        <dbReference type="PROSITE" id="PS50158"/>
    </source>
</evidence>
<dbReference type="Pfam" id="PF00098">
    <property type="entry name" value="zf-CCHC"/>
    <property type="match status" value="1"/>
</dbReference>
<evidence type="ECO:0000313" key="3">
    <source>
        <dbReference type="EMBL" id="KAL3669072.1"/>
    </source>
</evidence>
<reference evidence="3 4" key="1">
    <citation type="submission" date="2024-09" db="EMBL/GenBank/DDBJ databases">
        <title>Genome sequencing and assembly of Phytophthora oleae, isolate VK10A, causative agent of rot of olive drupes.</title>
        <authorList>
            <person name="Conti Taguali S."/>
            <person name="Riolo M."/>
            <person name="La Spada F."/>
            <person name="Cacciola S.O."/>
            <person name="Dionisio G."/>
        </authorList>
    </citation>
    <scope>NUCLEOTIDE SEQUENCE [LARGE SCALE GENOMIC DNA]</scope>
    <source>
        <strain evidence="3 4">VK10A</strain>
    </source>
</reference>
<sequence>MNRFSSLEFDSKNAFARWLVEKATTNLVFCHGDITSYREVLLRFAGRWPTAELRNLAETHQDSMKTALQYAKDNLHARITRLRTQFASITDVLFSVSAHGKPGKRYAAVQTLRVFVDELQQDEELWMAIDSPTKFTLSLPLRKKHEMQQLLHLLGQEVKTVWTESVERVFTLMQESLESSKSGKNASVLRESLALARDELILKEFRAMLKHWSCTNSTHRLTITPVSRNGLVYCEIEEKTLRAQTTRFVSTRDRPALEDMHTVSSINAVCRYCGEVGHWALACPIVAVPRENNLSNWGDFNANDRQ</sequence>
<dbReference type="InterPro" id="IPR001878">
    <property type="entry name" value="Znf_CCHC"/>
</dbReference>
<name>A0ABD3FRR2_9STRA</name>
<dbReference type="EMBL" id="JBIMZQ010000009">
    <property type="protein sequence ID" value="KAL3669072.1"/>
    <property type="molecule type" value="Genomic_DNA"/>
</dbReference>
<organism evidence="3 4">
    <name type="scientific">Phytophthora oleae</name>
    <dbReference type="NCBI Taxonomy" id="2107226"/>
    <lineage>
        <taxon>Eukaryota</taxon>
        <taxon>Sar</taxon>
        <taxon>Stramenopiles</taxon>
        <taxon>Oomycota</taxon>
        <taxon>Peronosporomycetes</taxon>
        <taxon>Peronosporales</taxon>
        <taxon>Peronosporaceae</taxon>
        <taxon>Phytophthora</taxon>
    </lineage>
</organism>
<accession>A0ABD3FRR2</accession>
<comment type="caution">
    <text evidence="3">The sequence shown here is derived from an EMBL/GenBank/DDBJ whole genome shotgun (WGS) entry which is preliminary data.</text>
</comment>
<dbReference type="InterPro" id="IPR036875">
    <property type="entry name" value="Znf_CCHC_sf"/>
</dbReference>
<dbReference type="PROSITE" id="PS50158">
    <property type="entry name" value="ZF_CCHC"/>
    <property type="match status" value="1"/>
</dbReference>
<keyword evidence="1" id="KW-0862">Zinc</keyword>
<keyword evidence="4" id="KW-1185">Reference proteome</keyword>
<gene>
    <name evidence="3" type="ORF">V7S43_005456</name>
</gene>
<dbReference type="SUPFAM" id="SSF57756">
    <property type="entry name" value="Retrovirus zinc finger-like domains"/>
    <property type="match status" value="1"/>
</dbReference>
<dbReference type="AlphaFoldDB" id="A0ABD3FRR2"/>
<dbReference type="GO" id="GO:0008270">
    <property type="term" value="F:zinc ion binding"/>
    <property type="evidence" value="ECO:0007669"/>
    <property type="project" value="UniProtKB-KW"/>
</dbReference>
<keyword evidence="1" id="KW-0479">Metal-binding</keyword>
<protein>
    <recommendedName>
        <fullName evidence="2">CCHC-type domain-containing protein</fullName>
    </recommendedName>
</protein>
<proteinExistence type="predicted"/>
<evidence type="ECO:0000313" key="4">
    <source>
        <dbReference type="Proteomes" id="UP001632037"/>
    </source>
</evidence>
<evidence type="ECO:0000256" key="1">
    <source>
        <dbReference type="PROSITE-ProRule" id="PRU00047"/>
    </source>
</evidence>